<dbReference type="SUPFAM" id="SSF53448">
    <property type="entry name" value="Nucleotide-diphospho-sugar transferases"/>
    <property type="match status" value="1"/>
</dbReference>
<dbReference type="InterPro" id="IPR025877">
    <property type="entry name" value="MobA-like_NTP_Trfase"/>
</dbReference>
<dbReference type="InterPro" id="IPR029044">
    <property type="entry name" value="Nucleotide-diphossugar_trans"/>
</dbReference>
<proteinExistence type="predicted"/>
<feature type="domain" description="MobA-like NTP transferase" evidence="1">
    <location>
        <begin position="24"/>
        <end position="126"/>
    </location>
</feature>
<dbReference type="EMBL" id="CP000612">
    <property type="protein sequence ID" value="ABO48646.1"/>
    <property type="molecule type" value="Genomic_DNA"/>
</dbReference>
<gene>
    <name evidence="2" type="ordered locus">Dred_0096</name>
</gene>
<dbReference type="OrthoDB" id="159246at2"/>
<dbReference type="eggNOG" id="COG2266">
    <property type="taxonomic scope" value="Bacteria"/>
</dbReference>
<evidence type="ECO:0000313" key="2">
    <source>
        <dbReference type="EMBL" id="ABO48646.1"/>
    </source>
</evidence>
<dbReference type="RefSeq" id="WP_011876490.1">
    <property type="nucleotide sequence ID" value="NC_009253.1"/>
</dbReference>
<name>A4J0P3_DESRM</name>
<dbReference type="Pfam" id="PF12804">
    <property type="entry name" value="NTP_transf_3"/>
    <property type="match status" value="1"/>
</dbReference>
<dbReference type="GO" id="GO:0016779">
    <property type="term" value="F:nucleotidyltransferase activity"/>
    <property type="evidence" value="ECO:0007669"/>
    <property type="project" value="UniProtKB-ARBA"/>
</dbReference>
<keyword evidence="3" id="KW-1185">Reference proteome</keyword>
<protein>
    <recommendedName>
        <fullName evidence="1">MobA-like NTP transferase domain-containing protein</fullName>
    </recommendedName>
</protein>
<dbReference type="AlphaFoldDB" id="A4J0P3"/>
<dbReference type="STRING" id="349161.Dred_0096"/>
<reference evidence="2 3" key="1">
    <citation type="submission" date="2007-03" db="EMBL/GenBank/DDBJ databases">
        <title>Complete sequence of Desulfotomaculum reducens MI-1.</title>
        <authorList>
            <consortium name="US DOE Joint Genome Institute"/>
            <person name="Copeland A."/>
            <person name="Lucas S."/>
            <person name="Lapidus A."/>
            <person name="Barry K."/>
            <person name="Detter J.C."/>
            <person name="Glavina del Rio T."/>
            <person name="Hammon N."/>
            <person name="Israni S."/>
            <person name="Dalin E."/>
            <person name="Tice H."/>
            <person name="Pitluck S."/>
            <person name="Sims D."/>
            <person name="Brettin T."/>
            <person name="Bruce D."/>
            <person name="Han C."/>
            <person name="Tapia R."/>
            <person name="Schmutz J."/>
            <person name="Larimer F."/>
            <person name="Land M."/>
            <person name="Hauser L."/>
            <person name="Kyrpides N."/>
            <person name="Kim E."/>
            <person name="Tebo B.M."/>
            <person name="Richardson P."/>
        </authorList>
    </citation>
    <scope>NUCLEOTIDE SEQUENCE [LARGE SCALE GENOMIC DNA]</scope>
    <source>
        <strain evidence="2 3">MI-1</strain>
    </source>
</reference>
<dbReference type="Proteomes" id="UP000001556">
    <property type="component" value="Chromosome"/>
</dbReference>
<accession>A4J0P3</accession>
<evidence type="ECO:0000313" key="3">
    <source>
        <dbReference type="Proteomes" id="UP000001556"/>
    </source>
</evidence>
<sequence>MVDALVLAGSKNNGPLRNVSQESCEALIKIGPSPMLMYVVDALKQCREVDKIVVVGPTEVKKVIPPEIYWLQSGENIMENIQRGNALMQGHYLVASSDIPLLNAEGVSGFLALCREVKADFYFPLISKDAIEKEFPGAKRTYIPFKEGVFTGGNLFLVNPWVVEQCLKVGQELVDLRKKPVALARRVGLLLFIKFLLRVLSLQEVQEKASHLLGIEGKAIICPYPEVGMDIDKPSDLEMVRQFLGHDKYKVIKDELCRSQ</sequence>
<dbReference type="Gene3D" id="3.90.550.10">
    <property type="entry name" value="Spore Coat Polysaccharide Biosynthesis Protein SpsA, Chain A"/>
    <property type="match status" value="1"/>
</dbReference>
<dbReference type="HOGENOM" id="CLU_071013_1_0_9"/>
<organism evidence="2 3">
    <name type="scientific">Desulforamulus reducens (strain ATCC BAA-1160 / DSM 100696 / MI-1)</name>
    <name type="common">Desulfotomaculum reducens</name>
    <dbReference type="NCBI Taxonomy" id="349161"/>
    <lineage>
        <taxon>Bacteria</taxon>
        <taxon>Bacillati</taxon>
        <taxon>Bacillota</taxon>
        <taxon>Clostridia</taxon>
        <taxon>Eubacteriales</taxon>
        <taxon>Peptococcaceae</taxon>
        <taxon>Desulforamulus</taxon>
    </lineage>
</organism>
<evidence type="ECO:0000259" key="1">
    <source>
        <dbReference type="Pfam" id="PF12804"/>
    </source>
</evidence>
<dbReference type="KEGG" id="drm:Dred_0096"/>